<sequence length="394" mass="45094">MPFKFGNRRIIGQQRAKEQVERILASERVSHAYLLSGPSGVGKTAFALALAEAINGIDHLSDLGENKESKKSSWFTHPDIHVFIPKPTSAKTEELRDRLQLLAKDPYEIISFSQRPSLDDESSKNLQAFYPIDYFRDDIRPIAKLKPNEGNRIVIILTQVETMRKETANAFLKLLEEPSDRLMFILTTESYESLLPTITSRCQHIPLGTLKDKEVEQGLIEVDGLQPDEAAYLARVSGGNYAMTRFFDISKLRENRDRVVEFLRMAFSQDAIGLSTLVQDWQSSNNIEGLISITNLIEMYIRDLMVYRETGNKKFITNIDQLESIQKFVKSLDDARLEEMITHLDSFRPALRQNVNPKLIFIVLSLRFSTLMRGLDPIIPEEENWKHVPAFTES</sequence>
<evidence type="ECO:0000256" key="4">
    <source>
        <dbReference type="ARBA" id="ARBA00022695"/>
    </source>
</evidence>
<keyword evidence="3" id="KW-0808">Transferase</keyword>
<dbReference type="InterPro" id="IPR015199">
    <property type="entry name" value="DNA_pol_III_delta_C"/>
</dbReference>
<reference evidence="10" key="1">
    <citation type="journal article" date="2019" name="Int. J. Syst. Evol. Microbiol.">
        <title>The Global Catalogue of Microorganisms (GCM) 10K type strain sequencing project: providing services to taxonomists for standard genome sequencing and annotation.</title>
        <authorList>
            <consortium name="The Broad Institute Genomics Platform"/>
            <consortium name="The Broad Institute Genome Sequencing Center for Infectious Disease"/>
            <person name="Wu L."/>
            <person name="Ma J."/>
        </authorList>
    </citation>
    <scope>NUCLEOTIDE SEQUENCE [LARGE SCALE GENOMIC DNA]</scope>
    <source>
        <strain evidence="10">KCTC 52042</strain>
    </source>
</reference>
<keyword evidence="6" id="KW-0239">DNA-directed DNA polymerase</keyword>
<gene>
    <name evidence="9" type="ORF">ACFSVN_12975</name>
</gene>
<dbReference type="Gene3D" id="1.20.272.10">
    <property type="match status" value="1"/>
</dbReference>
<keyword evidence="10" id="KW-1185">Reference proteome</keyword>
<evidence type="ECO:0000313" key="9">
    <source>
        <dbReference type="EMBL" id="MFD2533361.1"/>
    </source>
</evidence>
<feature type="domain" description="DNA polymerase III delta subunit C-terminal" evidence="8">
    <location>
        <begin position="257"/>
        <end position="368"/>
    </location>
</feature>
<evidence type="ECO:0000313" key="10">
    <source>
        <dbReference type="Proteomes" id="UP001597460"/>
    </source>
</evidence>
<dbReference type="EC" id="2.7.7.7" evidence="1"/>
<accession>A0ABW5JKR9</accession>
<keyword evidence="5" id="KW-0235">DNA replication</keyword>
<keyword evidence="9" id="KW-0547">Nucleotide-binding</keyword>
<dbReference type="Pfam" id="PF13177">
    <property type="entry name" value="DNA_pol3_delta2"/>
    <property type="match status" value="2"/>
</dbReference>
<dbReference type="RefSeq" id="WP_390303521.1">
    <property type="nucleotide sequence ID" value="NZ_JBHULI010000025.1"/>
</dbReference>
<dbReference type="InterPro" id="IPR027417">
    <property type="entry name" value="P-loop_NTPase"/>
</dbReference>
<dbReference type="EMBL" id="JBHULI010000025">
    <property type="protein sequence ID" value="MFD2533361.1"/>
    <property type="molecule type" value="Genomic_DNA"/>
</dbReference>
<dbReference type="Gene3D" id="3.40.50.300">
    <property type="entry name" value="P-loop containing nucleotide triphosphate hydrolases"/>
    <property type="match status" value="1"/>
</dbReference>
<protein>
    <recommendedName>
        <fullName evidence="2">DNA polymerase III subunit delta'</fullName>
        <ecNumber evidence="1">2.7.7.7</ecNumber>
    </recommendedName>
</protein>
<organism evidence="9 10">
    <name type="scientific">Gracilimonas halophila</name>
    <dbReference type="NCBI Taxonomy" id="1834464"/>
    <lineage>
        <taxon>Bacteria</taxon>
        <taxon>Pseudomonadati</taxon>
        <taxon>Balneolota</taxon>
        <taxon>Balneolia</taxon>
        <taxon>Balneolales</taxon>
        <taxon>Balneolaceae</taxon>
        <taxon>Gracilimonas</taxon>
    </lineage>
</organism>
<dbReference type="GO" id="GO:0005524">
    <property type="term" value="F:ATP binding"/>
    <property type="evidence" value="ECO:0007669"/>
    <property type="project" value="UniProtKB-KW"/>
</dbReference>
<evidence type="ECO:0000256" key="1">
    <source>
        <dbReference type="ARBA" id="ARBA00012417"/>
    </source>
</evidence>
<evidence type="ECO:0000256" key="6">
    <source>
        <dbReference type="ARBA" id="ARBA00022932"/>
    </source>
</evidence>
<name>A0ABW5JKR9_9BACT</name>
<evidence type="ECO:0000259" key="8">
    <source>
        <dbReference type="Pfam" id="PF09115"/>
    </source>
</evidence>
<evidence type="ECO:0000256" key="5">
    <source>
        <dbReference type="ARBA" id="ARBA00022705"/>
    </source>
</evidence>
<dbReference type="Pfam" id="PF09115">
    <property type="entry name" value="DNApol3-delta_C"/>
    <property type="match status" value="1"/>
</dbReference>
<dbReference type="SUPFAM" id="SSF52540">
    <property type="entry name" value="P-loop containing nucleoside triphosphate hydrolases"/>
    <property type="match status" value="1"/>
</dbReference>
<dbReference type="PANTHER" id="PTHR11669:SF8">
    <property type="entry name" value="DNA POLYMERASE III SUBUNIT DELTA"/>
    <property type="match status" value="1"/>
</dbReference>
<proteinExistence type="predicted"/>
<dbReference type="PANTHER" id="PTHR11669">
    <property type="entry name" value="REPLICATION FACTOR C / DNA POLYMERASE III GAMMA-TAU SUBUNIT"/>
    <property type="match status" value="1"/>
</dbReference>
<dbReference type="InterPro" id="IPR050238">
    <property type="entry name" value="DNA_Rep/Repair_Clamp_Loader"/>
</dbReference>
<evidence type="ECO:0000256" key="3">
    <source>
        <dbReference type="ARBA" id="ARBA00022679"/>
    </source>
</evidence>
<keyword evidence="9" id="KW-0067">ATP-binding</keyword>
<comment type="caution">
    <text evidence="9">The sequence shown here is derived from an EMBL/GenBank/DDBJ whole genome shotgun (WGS) entry which is preliminary data.</text>
</comment>
<keyword evidence="4" id="KW-0548">Nucleotidyltransferase</keyword>
<evidence type="ECO:0000256" key="7">
    <source>
        <dbReference type="ARBA" id="ARBA00049244"/>
    </source>
</evidence>
<comment type="catalytic activity">
    <reaction evidence="7">
        <text>DNA(n) + a 2'-deoxyribonucleoside 5'-triphosphate = DNA(n+1) + diphosphate</text>
        <dbReference type="Rhea" id="RHEA:22508"/>
        <dbReference type="Rhea" id="RHEA-COMP:17339"/>
        <dbReference type="Rhea" id="RHEA-COMP:17340"/>
        <dbReference type="ChEBI" id="CHEBI:33019"/>
        <dbReference type="ChEBI" id="CHEBI:61560"/>
        <dbReference type="ChEBI" id="CHEBI:173112"/>
        <dbReference type="EC" id="2.7.7.7"/>
    </reaction>
</comment>
<evidence type="ECO:0000256" key="2">
    <source>
        <dbReference type="ARBA" id="ARBA00014363"/>
    </source>
</evidence>
<dbReference type="Proteomes" id="UP001597460">
    <property type="component" value="Unassembled WGS sequence"/>
</dbReference>